<comment type="caution">
    <text evidence="2">The sequence shown here is derived from an EMBL/GenBank/DDBJ whole genome shotgun (WGS) entry which is preliminary data.</text>
</comment>
<dbReference type="InterPro" id="IPR016117">
    <property type="entry name" value="ArgJ-like_dom_sf"/>
</dbReference>
<dbReference type="Pfam" id="PF03576">
    <property type="entry name" value="Peptidase_S58"/>
    <property type="match status" value="1"/>
</dbReference>
<dbReference type="InterPro" id="IPR005321">
    <property type="entry name" value="Peptidase_S58_DmpA"/>
</dbReference>
<dbReference type="OrthoDB" id="9770388at2"/>
<evidence type="ECO:0000313" key="2">
    <source>
        <dbReference type="EMBL" id="TCT19997.1"/>
    </source>
</evidence>
<protein>
    <submittedName>
        <fullName evidence="2">D-aminopeptidase</fullName>
    </submittedName>
</protein>
<keyword evidence="2" id="KW-0645">Protease</keyword>
<dbReference type="Proteomes" id="UP000294650">
    <property type="component" value="Unassembled WGS sequence"/>
</dbReference>
<dbReference type="CDD" id="cd02253">
    <property type="entry name" value="DmpA"/>
    <property type="match status" value="1"/>
</dbReference>
<dbReference type="RefSeq" id="WP_132372256.1">
    <property type="nucleotide sequence ID" value="NZ_SMAN01000015.1"/>
</dbReference>
<dbReference type="PANTHER" id="PTHR36512:SF3">
    <property type="entry name" value="BLR5678 PROTEIN"/>
    <property type="match status" value="1"/>
</dbReference>
<dbReference type="PANTHER" id="PTHR36512">
    <property type="entry name" value="D-AMINOPEPTIDASE"/>
    <property type="match status" value="1"/>
</dbReference>
<gene>
    <name evidence="2" type="ORF">EDD68_11548</name>
</gene>
<dbReference type="AlphaFoldDB" id="A0A4R3MW75"/>
<keyword evidence="2" id="KW-0031">Aminopeptidase</keyword>
<evidence type="ECO:0000256" key="1">
    <source>
        <dbReference type="ARBA" id="ARBA00007068"/>
    </source>
</evidence>
<accession>A0A4R3MW75</accession>
<dbReference type="GO" id="GO:0004177">
    <property type="term" value="F:aminopeptidase activity"/>
    <property type="evidence" value="ECO:0007669"/>
    <property type="project" value="UniProtKB-KW"/>
</dbReference>
<keyword evidence="3" id="KW-1185">Reference proteome</keyword>
<evidence type="ECO:0000313" key="3">
    <source>
        <dbReference type="Proteomes" id="UP000294650"/>
    </source>
</evidence>
<dbReference type="SUPFAM" id="SSF56266">
    <property type="entry name" value="DmpA/ArgJ-like"/>
    <property type="match status" value="1"/>
</dbReference>
<reference evidence="2 3" key="1">
    <citation type="submission" date="2019-03" db="EMBL/GenBank/DDBJ databases">
        <title>Genomic Encyclopedia of Type Strains, Phase IV (KMG-IV): sequencing the most valuable type-strain genomes for metagenomic binning, comparative biology and taxonomic classification.</title>
        <authorList>
            <person name="Goeker M."/>
        </authorList>
    </citation>
    <scope>NUCLEOTIDE SEQUENCE [LARGE SCALE GENOMIC DNA]</scope>
    <source>
        <strain evidence="2 3">DSM 25894</strain>
    </source>
</reference>
<sequence length="347" mass="37716">MRKRVRELGLNIGNMKTGPANQITDVTGVKVGHVTLKHEMDLDTVVRTGVTAVLPHEGNPFFEKVPAASFVLNGYGKTTGLVQVEELGVLESPIMLTSTFHVGDIWQGTLDYMMEQAPEIGDTTSSLNIVVGECNDSYLHTVRANAIQKHHAGEAINMASKKVEEGAVGAGCGMMCYGYKGGIGTSSRVTEMENFTIGVLVLSNFGKRNELQLVRYQAPGFDESEVPDGSIMIIVATDAPMTSRQLKRLARRATFGLARTGSHIHNGSGDIVIAFSNGFTVSHQFSGAYVEPRNMIRDDHPLMNQLFQGAIEATEEAILNSLTMAETTSGRKGRKGEELPYHLFQLQ</sequence>
<name>A0A4R3MW75_9BACI</name>
<keyword evidence="2" id="KW-0378">Hydrolase</keyword>
<dbReference type="Gene3D" id="3.60.70.12">
    <property type="entry name" value="L-amino peptidase D-ALA esterase/amidase"/>
    <property type="match status" value="1"/>
</dbReference>
<organism evidence="2 3">
    <name type="scientific">Melghiribacillus thermohalophilus</name>
    <dbReference type="NCBI Taxonomy" id="1324956"/>
    <lineage>
        <taxon>Bacteria</taxon>
        <taxon>Bacillati</taxon>
        <taxon>Bacillota</taxon>
        <taxon>Bacilli</taxon>
        <taxon>Bacillales</taxon>
        <taxon>Bacillaceae</taxon>
        <taxon>Melghiribacillus</taxon>
    </lineage>
</organism>
<proteinExistence type="inferred from homology"/>
<comment type="similarity">
    <text evidence="1">Belongs to the peptidase S58 family.</text>
</comment>
<dbReference type="EMBL" id="SMAN01000015">
    <property type="protein sequence ID" value="TCT19997.1"/>
    <property type="molecule type" value="Genomic_DNA"/>
</dbReference>